<dbReference type="PROSITE" id="PS51845">
    <property type="entry name" value="PDEASE_I_2"/>
    <property type="match status" value="1"/>
</dbReference>
<dbReference type="InterPro" id="IPR002073">
    <property type="entry name" value="PDEase_catalytic_dom"/>
</dbReference>
<evidence type="ECO:0000256" key="4">
    <source>
        <dbReference type="ARBA" id="ARBA00022606"/>
    </source>
</evidence>
<feature type="non-terminal residue" evidence="17">
    <location>
        <position position="763"/>
    </location>
</feature>
<evidence type="ECO:0000256" key="12">
    <source>
        <dbReference type="PIRSR" id="PIRSR623088-1"/>
    </source>
</evidence>
<comment type="similarity">
    <text evidence="2 15">Belongs to the cyclic nucleotide phosphodiesterase family.</text>
</comment>
<dbReference type="PROSITE" id="PS00126">
    <property type="entry name" value="PDEASE_I_1"/>
    <property type="match status" value="1"/>
</dbReference>
<dbReference type="PANTHER" id="PTHR11347">
    <property type="entry name" value="CYCLIC NUCLEOTIDE PHOSPHODIESTERASE"/>
    <property type="match status" value="1"/>
</dbReference>
<dbReference type="Pfam" id="PF01590">
    <property type="entry name" value="GAF"/>
    <property type="match status" value="2"/>
</dbReference>
<dbReference type="GO" id="GO:0004114">
    <property type="term" value="F:3',5'-cyclic-nucleotide phosphodiesterase activity"/>
    <property type="evidence" value="ECO:0007669"/>
    <property type="project" value="InterPro"/>
</dbReference>
<comment type="subcellular location">
    <subcellularLocation>
        <location evidence="1">Membrane</location>
        <topology evidence="1">Lipid-anchor</topology>
    </subcellularLocation>
</comment>
<feature type="binding site" evidence="14">
    <location>
        <position position="576"/>
    </location>
    <ligand>
        <name>Zn(2+)</name>
        <dbReference type="ChEBI" id="CHEBI:29105"/>
        <label>1</label>
    </ligand>
</feature>
<keyword evidence="8" id="KW-0472">Membrane</keyword>
<evidence type="ECO:0000256" key="3">
    <source>
        <dbReference type="ARBA" id="ARBA00022535"/>
    </source>
</evidence>
<evidence type="ECO:0000256" key="14">
    <source>
        <dbReference type="PIRSR" id="PIRSR623088-3"/>
    </source>
</evidence>
<feature type="binding site" evidence="14">
    <location>
        <position position="697"/>
    </location>
    <ligand>
        <name>Zn(2+)</name>
        <dbReference type="ChEBI" id="CHEBI:29105"/>
        <label>1</label>
    </ligand>
</feature>
<keyword evidence="18" id="KW-1185">Reference proteome</keyword>
<dbReference type="Pfam" id="PF00233">
    <property type="entry name" value="PDEase_I"/>
    <property type="match status" value="1"/>
</dbReference>
<keyword evidence="3" id="KW-0140">cGMP</keyword>
<comment type="caution">
    <text evidence="17">The sequence shown here is derived from an EMBL/GenBank/DDBJ whole genome shotgun (WGS) entry which is preliminary data.</text>
</comment>
<dbReference type="InterPro" id="IPR003607">
    <property type="entry name" value="HD/PDEase_dom"/>
</dbReference>
<dbReference type="OrthoDB" id="546632at2759"/>
<evidence type="ECO:0000256" key="6">
    <source>
        <dbReference type="ARBA" id="ARBA00022737"/>
    </source>
</evidence>
<dbReference type="AlphaFoldDB" id="A0A8J4UAR9"/>
<dbReference type="InterPro" id="IPR023088">
    <property type="entry name" value="PDEase"/>
</dbReference>
<dbReference type="InterPro" id="IPR029016">
    <property type="entry name" value="GAF-like_dom_sf"/>
</dbReference>
<dbReference type="GO" id="GO:0007601">
    <property type="term" value="P:visual perception"/>
    <property type="evidence" value="ECO:0007669"/>
    <property type="project" value="UniProtKB-KW"/>
</dbReference>
<keyword evidence="4" id="KW-0716">Sensory transduction</keyword>
<keyword evidence="5 14" id="KW-0479">Metal-binding</keyword>
<feature type="binding site" evidence="13">
    <location>
        <position position="697"/>
    </location>
    <ligand>
        <name>AMP</name>
        <dbReference type="ChEBI" id="CHEBI:456215"/>
    </ligand>
</feature>
<feature type="binding site" evidence="13">
    <location>
        <position position="750"/>
    </location>
    <ligand>
        <name>AMP</name>
        <dbReference type="ChEBI" id="CHEBI:456215"/>
    </ligand>
</feature>
<dbReference type="SUPFAM" id="SSF55781">
    <property type="entry name" value="GAF domain-like"/>
    <property type="match status" value="2"/>
</dbReference>
<dbReference type="GO" id="GO:0007165">
    <property type="term" value="P:signal transduction"/>
    <property type="evidence" value="ECO:0007669"/>
    <property type="project" value="InterPro"/>
</dbReference>
<evidence type="ECO:0000256" key="5">
    <source>
        <dbReference type="ARBA" id="ARBA00022723"/>
    </source>
</evidence>
<dbReference type="SMART" id="SM00065">
    <property type="entry name" value="GAF"/>
    <property type="match status" value="2"/>
</dbReference>
<dbReference type="PRINTS" id="PR00387">
    <property type="entry name" value="PDIESTERASE1"/>
</dbReference>
<dbReference type="EC" id="3.1.4.-" evidence="15"/>
<feature type="binding site" evidence="14">
    <location>
        <position position="540"/>
    </location>
    <ligand>
        <name>Zn(2+)</name>
        <dbReference type="ChEBI" id="CHEBI:29105"/>
        <label>1</label>
    </ligand>
</feature>
<dbReference type="FunFam" id="3.30.450.40:FF:000010">
    <property type="entry name" value="Phosphodiesterase"/>
    <property type="match status" value="1"/>
</dbReference>
<dbReference type="Gene3D" id="3.30.450.40">
    <property type="match status" value="2"/>
</dbReference>
<sequence length="763" mass="88129">MSVKKEDVEKFLDGNPNFSKSYFAKKLKPGTVASMTGVPESKVDLDSFEMVCQVEEGAIFFDLIKDMQENVNMEKVIFKILRRLSALIHADRCSLFMYRQRNGIAELATRLFNVNASSKLEDCVVPPDSEIVFPLDIGIVGHVAQSKKNINVKDVKENSYFSTFVDELTEYTTRNILATPIMNGKDVVAVIMAVNKNNGPHFTDEDEDLFLKYLKVGTLNLKIYHLSYLHNCETRKGQLLLWSANKVFEELTDIERQFHKALYTVRAYLNCDRYSVGLLDMTKEKEFFDVWPVLMGEQPPYSGPVTPDGREINFYKVIDYILHGKEDIKVIPNPPADHWALASGLPTYVAESGFICNIMNAPAEDMFKFQNEALDDSGWTIKNVLSLPIVNKKEEIMGVATFYNRKDGKPFDEQDEQLMEALTQFLGWSALNTDTYDKMNKLENRKDIAQDMVLYHVKCRDDEIQNILKKELPGRNKFEIYEFHFCDFDCSELELVMCGIQMYYEVGVVKKFQVPQEVLVRFMYSVSKGYRKITYHNWRHGFNVGQTMFTLLTTGQLKRYYTDLEVMAMITAGFLHDIDHRGTNNLYQVKSQNPLAKLHGSSILERHHLEFGKFLLGDESLNIFQNLNRRQTEHVFHLIDIAIIATDLALYFKKRTMFQKIVDLSETYEDEKKWVEFLSLETTRKEIVMAMMMTACDLSAITKPWEVQSKVALSVAAEFWEQGDLERTVLEQQPIPMMDRNKAAELPKLQCGFIDFVCTFVYK</sequence>
<evidence type="ECO:0000256" key="2">
    <source>
        <dbReference type="ARBA" id="ARBA00007648"/>
    </source>
</evidence>
<dbReference type="GO" id="GO:0046872">
    <property type="term" value="F:metal ion binding"/>
    <property type="evidence" value="ECO:0007669"/>
    <property type="project" value="UniProtKB-KW"/>
</dbReference>
<evidence type="ECO:0000256" key="9">
    <source>
        <dbReference type="ARBA" id="ARBA00023288"/>
    </source>
</evidence>
<organism evidence="17 18">
    <name type="scientific">Clarias magur</name>
    <name type="common">Asian catfish</name>
    <name type="synonym">Macropteronotus magur</name>
    <dbReference type="NCBI Taxonomy" id="1594786"/>
    <lineage>
        <taxon>Eukaryota</taxon>
        <taxon>Metazoa</taxon>
        <taxon>Chordata</taxon>
        <taxon>Craniata</taxon>
        <taxon>Vertebrata</taxon>
        <taxon>Euteleostomi</taxon>
        <taxon>Actinopterygii</taxon>
        <taxon>Neopterygii</taxon>
        <taxon>Teleostei</taxon>
        <taxon>Ostariophysi</taxon>
        <taxon>Siluriformes</taxon>
        <taxon>Clariidae</taxon>
        <taxon>Clarias</taxon>
    </lineage>
</organism>
<dbReference type="Gene3D" id="1.10.1300.10">
    <property type="entry name" value="3'5'-cyclic nucleotide phosphodiesterase, catalytic domain"/>
    <property type="match status" value="1"/>
</dbReference>
<keyword evidence="10" id="KW-0636">Prenylation</keyword>
<dbReference type="CDD" id="cd00077">
    <property type="entry name" value="HDc"/>
    <property type="match status" value="1"/>
</dbReference>
<comment type="cofactor">
    <cofactor evidence="15">
        <name>a divalent metal cation</name>
        <dbReference type="ChEBI" id="CHEBI:60240"/>
    </cofactor>
    <text evidence="15">Binds 2 divalent metal cations per subunit. Site 1 may preferentially bind zinc ions, while site 2 has a preference for magnesium and/or manganese ions.</text>
</comment>
<accession>A0A8J4UAR9</accession>
<evidence type="ECO:0000256" key="15">
    <source>
        <dbReference type="RuleBase" id="RU363067"/>
    </source>
</evidence>
<dbReference type="InterPro" id="IPR036971">
    <property type="entry name" value="PDEase_catalytic_dom_sf"/>
</dbReference>
<reference evidence="17" key="1">
    <citation type="submission" date="2020-07" db="EMBL/GenBank/DDBJ databases">
        <title>Clarias magur genome sequencing, assembly and annotation.</title>
        <authorList>
            <person name="Kushwaha B."/>
            <person name="Kumar R."/>
            <person name="Das P."/>
            <person name="Joshi C.G."/>
            <person name="Kumar D."/>
            <person name="Nagpure N.S."/>
            <person name="Pandey M."/>
            <person name="Agarwal S."/>
            <person name="Srivastava S."/>
            <person name="Singh M."/>
            <person name="Sahoo L."/>
            <person name="Jayasankar P."/>
            <person name="Meher P.K."/>
            <person name="Koringa P.G."/>
            <person name="Iquebal M.A."/>
            <person name="Das S.P."/>
            <person name="Bit A."/>
            <person name="Patnaik S."/>
            <person name="Patel N."/>
            <person name="Shah T.M."/>
            <person name="Hinsu A."/>
            <person name="Jena J.K."/>
        </authorList>
    </citation>
    <scope>NUCLEOTIDE SEQUENCE</scope>
    <source>
        <strain evidence="17">CIFAMagur01</strain>
        <tissue evidence="17">Testis</tissue>
    </source>
</reference>
<dbReference type="InterPro" id="IPR023174">
    <property type="entry name" value="PDEase_CS"/>
</dbReference>
<proteinExistence type="inferred from homology"/>
<keyword evidence="7 15" id="KW-0378">Hydrolase</keyword>
<gene>
    <name evidence="17" type="primary">pde6b</name>
    <name evidence="17" type="ORF">DAT39_006533</name>
</gene>
<evidence type="ECO:0000256" key="13">
    <source>
        <dbReference type="PIRSR" id="PIRSR623088-2"/>
    </source>
</evidence>
<dbReference type="Proteomes" id="UP000727407">
    <property type="component" value="Unassembled WGS sequence"/>
</dbReference>
<feature type="domain" description="PDEase" evidence="16">
    <location>
        <begin position="460"/>
        <end position="763"/>
    </location>
</feature>
<evidence type="ECO:0000313" key="17">
    <source>
        <dbReference type="EMBL" id="KAF5903728.1"/>
    </source>
</evidence>
<dbReference type="SUPFAM" id="SSF109604">
    <property type="entry name" value="HD-domain/PDEase-like"/>
    <property type="match status" value="1"/>
</dbReference>
<evidence type="ECO:0000256" key="7">
    <source>
        <dbReference type="ARBA" id="ARBA00022801"/>
    </source>
</evidence>
<evidence type="ECO:0000256" key="11">
    <source>
        <dbReference type="ARBA" id="ARBA00023305"/>
    </source>
</evidence>
<dbReference type="EMBL" id="QNUK01000069">
    <property type="protein sequence ID" value="KAF5903728.1"/>
    <property type="molecule type" value="Genomic_DNA"/>
</dbReference>
<dbReference type="InterPro" id="IPR003018">
    <property type="entry name" value="GAF"/>
</dbReference>
<evidence type="ECO:0000259" key="16">
    <source>
        <dbReference type="PROSITE" id="PS51845"/>
    </source>
</evidence>
<dbReference type="FunFam" id="3.30.450.40:FF:000001">
    <property type="entry name" value="Phosphodiesterase"/>
    <property type="match status" value="1"/>
</dbReference>
<keyword evidence="11" id="KW-0844">Vision</keyword>
<feature type="binding site" evidence="14">
    <location>
        <position position="577"/>
    </location>
    <ligand>
        <name>Zn(2+)</name>
        <dbReference type="ChEBI" id="CHEBI:29105"/>
        <label>2</label>
    </ligand>
</feature>
<dbReference type="FunFam" id="1.10.1300.10:FF:000005">
    <property type="entry name" value="Phosphodiesterase"/>
    <property type="match status" value="1"/>
</dbReference>
<name>A0A8J4UAR9_CLAMG</name>
<keyword evidence="9" id="KW-0449">Lipoprotein</keyword>
<dbReference type="GO" id="GO:0016020">
    <property type="term" value="C:membrane"/>
    <property type="evidence" value="ECO:0007669"/>
    <property type="project" value="UniProtKB-SubCell"/>
</dbReference>
<feature type="binding site" evidence="14">
    <location>
        <position position="577"/>
    </location>
    <ligand>
        <name>Zn(2+)</name>
        <dbReference type="ChEBI" id="CHEBI:29105"/>
        <label>1</label>
    </ligand>
</feature>
<feature type="binding site" evidence="13">
    <location>
        <position position="577"/>
    </location>
    <ligand>
        <name>AMP</name>
        <dbReference type="ChEBI" id="CHEBI:456215"/>
    </ligand>
</feature>
<keyword evidence="6" id="KW-0677">Repeat</keyword>
<evidence type="ECO:0000256" key="1">
    <source>
        <dbReference type="ARBA" id="ARBA00004635"/>
    </source>
</evidence>
<feature type="binding site" evidence="13">
    <location>
        <begin position="536"/>
        <end position="540"/>
    </location>
    <ligand>
        <name>AMP</name>
        <dbReference type="ChEBI" id="CHEBI:456215"/>
    </ligand>
</feature>
<protein>
    <recommendedName>
        <fullName evidence="15">Phosphodiesterase</fullName>
        <ecNumber evidence="15">3.1.4.-</ecNumber>
    </recommendedName>
</protein>
<evidence type="ECO:0000313" key="18">
    <source>
        <dbReference type="Proteomes" id="UP000727407"/>
    </source>
</evidence>
<evidence type="ECO:0000256" key="8">
    <source>
        <dbReference type="ARBA" id="ARBA00023136"/>
    </source>
</evidence>
<feature type="active site" description="Proton donor" evidence="12">
    <location>
        <position position="536"/>
    </location>
</feature>
<dbReference type="SMART" id="SM00471">
    <property type="entry name" value="HDc"/>
    <property type="match status" value="1"/>
</dbReference>
<evidence type="ECO:0000256" key="10">
    <source>
        <dbReference type="ARBA" id="ARBA00023289"/>
    </source>
</evidence>